<reference evidence="4" key="1">
    <citation type="submission" date="2018-05" db="EMBL/GenBank/DDBJ databases">
        <authorList>
            <person name="Lanie J.A."/>
            <person name="Ng W.-L."/>
            <person name="Kazmierczak K.M."/>
            <person name="Andrzejewski T.M."/>
            <person name="Davidsen T.M."/>
            <person name="Wayne K.J."/>
            <person name="Tettelin H."/>
            <person name="Glass J.I."/>
            <person name="Rusch D."/>
            <person name="Podicherti R."/>
            <person name="Tsui H.-C.T."/>
            <person name="Winkler M.E."/>
        </authorList>
    </citation>
    <scope>NUCLEOTIDE SEQUENCE</scope>
</reference>
<dbReference type="Pfam" id="PF10531">
    <property type="entry name" value="SLBB"/>
    <property type="match status" value="2"/>
</dbReference>
<proteinExistence type="predicted"/>
<keyword evidence="1" id="KW-0732">Signal</keyword>
<dbReference type="EMBL" id="UINC01160860">
    <property type="protein sequence ID" value="SVD59736.1"/>
    <property type="molecule type" value="Genomic_DNA"/>
</dbReference>
<dbReference type="SUPFAM" id="SSF142984">
    <property type="entry name" value="Nqo1 middle domain-like"/>
    <property type="match status" value="1"/>
</dbReference>
<feature type="domain" description="Soluble ligand binding" evidence="3">
    <location>
        <begin position="136"/>
        <end position="184"/>
    </location>
</feature>
<feature type="non-terminal residue" evidence="4">
    <location>
        <position position="276"/>
    </location>
</feature>
<feature type="domain" description="Soluble ligand binding" evidence="3">
    <location>
        <begin position="219"/>
        <end position="263"/>
    </location>
</feature>
<dbReference type="InterPro" id="IPR049712">
    <property type="entry name" value="Poly_export"/>
</dbReference>
<dbReference type="InterPro" id="IPR003715">
    <property type="entry name" value="Poly_export_N"/>
</dbReference>
<dbReference type="GO" id="GO:0015159">
    <property type="term" value="F:polysaccharide transmembrane transporter activity"/>
    <property type="evidence" value="ECO:0007669"/>
    <property type="project" value="InterPro"/>
</dbReference>
<gene>
    <name evidence="4" type="ORF">METZ01_LOCUS412590</name>
</gene>
<dbReference type="InterPro" id="IPR019554">
    <property type="entry name" value="Soluble_ligand-bd"/>
</dbReference>
<evidence type="ECO:0000313" key="4">
    <source>
        <dbReference type="EMBL" id="SVD59736.1"/>
    </source>
</evidence>
<evidence type="ECO:0000259" key="2">
    <source>
        <dbReference type="Pfam" id="PF02563"/>
    </source>
</evidence>
<dbReference type="AlphaFoldDB" id="A0A382WLB1"/>
<organism evidence="4">
    <name type="scientific">marine metagenome</name>
    <dbReference type="NCBI Taxonomy" id="408172"/>
    <lineage>
        <taxon>unclassified sequences</taxon>
        <taxon>metagenomes</taxon>
        <taxon>ecological metagenomes</taxon>
    </lineage>
</organism>
<name>A0A382WLB1_9ZZZZ</name>
<dbReference type="PANTHER" id="PTHR33619">
    <property type="entry name" value="POLYSACCHARIDE EXPORT PROTEIN GFCE-RELATED"/>
    <property type="match status" value="1"/>
</dbReference>
<dbReference type="PANTHER" id="PTHR33619:SF3">
    <property type="entry name" value="POLYSACCHARIDE EXPORT PROTEIN GFCE-RELATED"/>
    <property type="match status" value="1"/>
</dbReference>
<sequence length="276" mass="31085">ELEVVDETELDIESEVQPSRRALTYFGYDIFKRDPALFQASSVGAVDPDYLIGPGDEIIMMLWGETQFRQVLTVDREGFVFIPEIGQVFVNGLNLSLLESKLFRVLSQSYASLNPQGRKPTTFLDVSLGNLRPLRIQVLGEVAQPGAYTVSPSATLFSALYYFNGPTTLGSLRDIRLIRGGKEIAVIDFYDYLLTGKKPKDRKLQLDDVIFIPHRLKTVTIEGEINRPGIYELKLDETLTDIIEMSGGLKITAYLDRAQIDRIVPFDQRAELGMDR</sequence>
<evidence type="ECO:0000259" key="3">
    <source>
        <dbReference type="Pfam" id="PF10531"/>
    </source>
</evidence>
<dbReference type="Pfam" id="PF02563">
    <property type="entry name" value="Poly_export"/>
    <property type="match status" value="1"/>
</dbReference>
<feature type="domain" description="Polysaccharide export protein N-terminal" evidence="2">
    <location>
        <begin position="46"/>
        <end position="110"/>
    </location>
</feature>
<evidence type="ECO:0000256" key="1">
    <source>
        <dbReference type="ARBA" id="ARBA00022729"/>
    </source>
</evidence>
<evidence type="ECO:0008006" key="5">
    <source>
        <dbReference type="Google" id="ProtNLM"/>
    </source>
</evidence>
<accession>A0A382WLB1</accession>
<feature type="non-terminal residue" evidence="4">
    <location>
        <position position="1"/>
    </location>
</feature>
<dbReference type="Gene3D" id="3.10.560.10">
    <property type="entry name" value="Outer membrane lipoprotein wza domain like"/>
    <property type="match status" value="2"/>
</dbReference>
<protein>
    <recommendedName>
        <fullName evidence="5">Soluble ligand binding domain-containing protein</fullName>
    </recommendedName>
</protein>